<protein>
    <submittedName>
        <fullName evidence="1">CIC11C00000000990</fullName>
    </submittedName>
</protein>
<dbReference type="PANTHER" id="PTHR32134:SF92">
    <property type="entry name" value="FNIP REPEAT-CONTAINING PROTEIN"/>
    <property type="match status" value="1"/>
</dbReference>
<organism evidence="1 2">
    <name type="scientific">Sungouiella intermedia</name>
    <dbReference type="NCBI Taxonomy" id="45354"/>
    <lineage>
        <taxon>Eukaryota</taxon>
        <taxon>Fungi</taxon>
        <taxon>Dikarya</taxon>
        <taxon>Ascomycota</taxon>
        <taxon>Saccharomycotina</taxon>
        <taxon>Pichiomycetes</taxon>
        <taxon>Metschnikowiaceae</taxon>
        <taxon>Sungouiella</taxon>
    </lineage>
</organism>
<accession>A0A1L0DFD6</accession>
<dbReference type="PANTHER" id="PTHR32134">
    <property type="entry name" value="FNIP REPEAT-CONTAINING PROTEIN"/>
    <property type="match status" value="1"/>
</dbReference>
<proteinExistence type="predicted"/>
<evidence type="ECO:0000313" key="2">
    <source>
        <dbReference type="Proteomes" id="UP000182259"/>
    </source>
</evidence>
<dbReference type="InterPro" id="IPR051251">
    <property type="entry name" value="STK_FNIP-Repeat"/>
</dbReference>
<dbReference type="SUPFAM" id="SSF52058">
    <property type="entry name" value="L domain-like"/>
    <property type="match status" value="1"/>
</dbReference>
<dbReference type="InterPro" id="IPR032675">
    <property type="entry name" value="LRR_dom_sf"/>
</dbReference>
<sequence length="514" mass="58288">MNLTDSRPSGTQILSVVPSGLVSMNTVPLTSDQLALGRSIDKYERLYFGTFPFSIQGLYCSTIEELYRIAGGAVRTNITYFMYEDCFGQLDFDVFLSFCKEFPTFMSSIREVSFHGRASQFYELAAVADIHNIVDLELYCASTFTMAQAMPNLEHLYLNFQGRHPAGIECLPKSLKSLVIDECGDPIGIELPPLLERLVCFESYGDIWQTYPESLQYLKFQETYFTFGMCVFPDQLYELSFWDCGIQSLNTIRWPQHLKILDFRENPLYTLVGAALPDSIEVLKILSCSISSLDGVVFPRMLRTLDLYDNEISSFDGALFPSHLEVIKVLEQQVQTWSKGPFPDTLRVLELQTLEDPKSLIIPFGLETLTLVLPESFDGSYCDFMLPSSLQALSIYGGCSTEFEWNLPNLQIFHIEPFRGFVLMPNSVTNVAISSQDASLFQDLVIPANVENWELSYPVNTYPRLKSAQNYKLLSGHYGGIINEEMNDVLDTLEYISEHVDKKFMDDINSPVGR</sequence>
<gene>
    <name evidence="1" type="ORF">SAMEA4029009_CIC11G00000000990</name>
</gene>
<name>A0A1L0DFD6_9ASCO</name>
<evidence type="ECO:0000313" key="1">
    <source>
        <dbReference type="EMBL" id="SGZ54608.1"/>
    </source>
</evidence>
<dbReference type="EMBL" id="LT635766">
    <property type="protein sequence ID" value="SGZ54608.1"/>
    <property type="molecule type" value="Genomic_DNA"/>
</dbReference>
<dbReference type="Gene3D" id="3.80.10.10">
    <property type="entry name" value="Ribonuclease Inhibitor"/>
    <property type="match status" value="1"/>
</dbReference>
<dbReference type="Proteomes" id="UP000182259">
    <property type="component" value="Chromosome III"/>
</dbReference>
<dbReference type="AlphaFoldDB" id="A0A1L0DFD6"/>
<reference evidence="1 2" key="1">
    <citation type="submission" date="2016-10" db="EMBL/GenBank/DDBJ databases">
        <authorList>
            <person name="de Groot N.N."/>
        </authorList>
    </citation>
    <scope>NUCLEOTIDE SEQUENCE [LARGE SCALE GENOMIC DNA]</scope>
    <source>
        <strain evidence="1 2">PYCC 4715</strain>
    </source>
</reference>